<reference evidence="3 4" key="2">
    <citation type="journal article" date="2010" name="Stand. Genomic Sci.">
        <title>Complete genome sequence of Nakamurella multipartita type strain (Y-104).</title>
        <authorList>
            <person name="Tice H."/>
            <person name="Mayilraj S."/>
            <person name="Sims D."/>
            <person name="Lapidus A."/>
            <person name="Nolan M."/>
            <person name="Lucas S."/>
            <person name="Glavina Del Rio T."/>
            <person name="Copeland A."/>
            <person name="Cheng J.F."/>
            <person name="Meincke L."/>
            <person name="Bruce D."/>
            <person name="Goodwin L."/>
            <person name="Pitluck S."/>
            <person name="Ivanova N."/>
            <person name="Mavromatis K."/>
            <person name="Ovchinnikova G."/>
            <person name="Pati A."/>
            <person name="Chen A."/>
            <person name="Palaniappan K."/>
            <person name="Land M."/>
            <person name="Hauser L."/>
            <person name="Chang Y.J."/>
            <person name="Jeffries C.D."/>
            <person name="Detter J.C."/>
            <person name="Brettin T."/>
            <person name="Rohde M."/>
            <person name="Goker M."/>
            <person name="Bristow J."/>
            <person name="Eisen J.A."/>
            <person name="Markowitz V."/>
            <person name="Hugenholtz P."/>
            <person name="Kyrpides N.C."/>
            <person name="Klenk H.P."/>
            <person name="Chen F."/>
        </authorList>
    </citation>
    <scope>NUCLEOTIDE SEQUENCE [LARGE SCALE GENOMIC DNA]</scope>
    <source>
        <strain evidence="4">ATCC 700099 / DSM 44233 / CIP 104796 / JCM 9543 / NBRC 105858 / Y-104</strain>
    </source>
</reference>
<feature type="compositionally biased region" description="Basic residues" evidence="1">
    <location>
        <begin position="179"/>
        <end position="189"/>
    </location>
</feature>
<evidence type="ECO:0000313" key="4">
    <source>
        <dbReference type="Proteomes" id="UP000002218"/>
    </source>
</evidence>
<dbReference type="KEGG" id="nml:Namu_0374"/>
<feature type="domain" description="VOC" evidence="2">
    <location>
        <begin position="6"/>
        <end position="134"/>
    </location>
</feature>
<dbReference type="STRING" id="479431.Namu_0374"/>
<feature type="region of interest" description="Disordered" evidence="1">
    <location>
        <begin position="161"/>
        <end position="189"/>
    </location>
</feature>
<keyword evidence="4" id="KW-1185">Reference proteome</keyword>
<dbReference type="AlphaFoldDB" id="C8X631"/>
<dbReference type="eggNOG" id="COG0346">
    <property type="taxonomic scope" value="Bacteria"/>
</dbReference>
<evidence type="ECO:0000256" key="1">
    <source>
        <dbReference type="SAM" id="MobiDB-lite"/>
    </source>
</evidence>
<dbReference type="Pfam" id="PF00903">
    <property type="entry name" value="Glyoxalase"/>
    <property type="match status" value="1"/>
</dbReference>
<dbReference type="InterPro" id="IPR004360">
    <property type="entry name" value="Glyas_Fos-R_dOase_dom"/>
</dbReference>
<dbReference type="OrthoDB" id="9812656at2"/>
<sequence length="189" mass="20500">MSAPSGVSHIAIVTGDLDGFRAFYEDTLGLRTTIVFGGGPGHSRQAILMAGDAMLHVFEVANDAATTQRVTAGMFERGRLDHLGFTVTDLVALRAIRDRLLAVDASSGDIRSLGPMLSLRFVDPDGSDGELNCYNTKFDPSTLRDEDEVIDPDWLVLTKRALQPGAGTDRRQPSGAARLHPRTHRRTGR</sequence>
<dbReference type="Proteomes" id="UP000002218">
    <property type="component" value="Chromosome"/>
</dbReference>
<dbReference type="PROSITE" id="PS51819">
    <property type="entry name" value="VOC"/>
    <property type="match status" value="1"/>
</dbReference>
<evidence type="ECO:0000313" key="3">
    <source>
        <dbReference type="EMBL" id="ACV76802.1"/>
    </source>
</evidence>
<keyword evidence="3" id="KW-0223">Dioxygenase</keyword>
<dbReference type="Gene3D" id="3.10.180.10">
    <property type="entry name" value="2,3-Dihydroxybiphenyl 1,2-Dioxygenase, domain 1"/>
    <property type="match status" value="1"/>
</dbReference>
<dbReference type="SUPFAM" id="SSF54593">
    <property type="entry name" value="Glyoxalase/Bleomycin resistance protein/Dihydroxybiphenyl dioxygenase"/>
    <property type="match status" value="1"/>
</dbReference>
<dbReference type="InterPro" id="IPR037523">
    <property type="entry name" value="VOC_core"/>
</dbReference>
<dbReference type="HOGENOM" id="CLU_1501947_0_0_11"/>
<dbReference type="EMBL" id="CP001737">
    <property type="protein sequence ID" value="ACV76802.1"/>
    <property type="molecule type" value="Genomic_DNA"/>
</dbReference>
<name>C8X631_NAKMY</name>
<dbReference type="RefSeq" id="WP_015745720.1">
    <property type="nucleotide sequence ID" value="NC_013235.1"/>
</dbReference>
<reference evidence="4" key="1">
    <citation type="submission" date="2009-09" db="EMBL/GenBank/DDBJ databases">
        <title>The complete genome of Nakamurella multipartita DSM 44233.</title>
        <authorList>
            <consortium name="US DOE Joint Genome Institute (JGI-PGF)"/>
            <person name="Lucas S."/>
            <person name="Copeland A."/>
            <person name="Lapidus A."/>
            <person name="Glavina del Rio T."/>
            <person name="Dalin E."/>
            <person name="Tice H."/>
            <person name="Bruce D."/>
            <person name="Goodwin L."/>
            <person name="Pitluck S."/>
            <person name="Kyrpides N."/>
            <person name="Mavromatis K."/>
            <person name="Ivanova N."/>
            <person name="Ovchinnikova G."/>
            <person name="Sims D."/>
            <person name="Meincke L."/>
            <person name="Brettin T."/>
            <person name="Detter J.C."/>
            <person name="Han C."/>
            <person name="Larimer F."/>
            <person name="Land M."/>
            <person name="Hauser L."/>
            <person name="Markowitz V."/>
            <person name="Cheng J.-F."/>
            <person name="Hugenholtz P."/>
            <person name="Woyke T."/>
            <person name="Wu D."/>
            <person name="Klenk H.-P."/>
            <person name="Eisen J.A."/>
        </authorList>
    </citation>
    <scope>NUCLEOTIDE SEQUENCE [LARGE SCALE GENOMIC DNA]</scope>
    <source>
        <strain evidence="4">ATCC 700099 / DSM 44233 / CIP 104796 / JCM 9543 / NBRC 105858 / Y-104</strain>
    </source>
</reference>
<dbReference type="InterPro" id="IPR029068">
    <property type="entry name" value="Glyas_Bleomycin-R_OHBP_Dase"/>
</dbReference>
<evidence type="ECO:0000259" key="2">
    <source>
        <dbReference type="PROSITE" id="PS51819"/>
    </source>
</evidence>
<dbReference type="CDD" id="cd06587">
    <property type="entry name" value="VOC"/>
    <property type="match status" value="1"/>
</dbReference>
<keyword evidence="3" id="KW-0560">Oxidoreductase</keyword>
<proteinExistence type="predicted"/>
<organism evidence="3 4">
    <name type="scientific">Nakamurella multipartita (strain ATCC 700099 / DSM 44233 / CIP 104796 / JCM 9543 / NBRC 105858 / Y-104)</name>
    <name type="common">Microsphaera multipartita</name>
    <dbReference type="NCBI Taxonomy" id="479431"/>
    <lineage>
        <taxon>Bacteria</taxon>
        <taxon>Bacillati</taxon>
        <taxon>Actinomycetota</taxon>
        <taxon>Actinomycetes</taxon>
        <taxon>Nakamurellales</taxon>
        <taxon>Nakamurellaceae</taxon>
        <taxon>Nakamurella</taxon>
    </lineage>
</organism>
<accession>C8X631</accession>
<dbReference type="GO" id="GO:0051213">
    <property type="term" value="F:dioxygenase activity"/>
    <property type="evidence" value="ECO:0007669"/>
    <property type="project" value="UniProtKB-KW"/>
</dbReference>
<protein>
    <submittedName>
        <fullName evidence="3">Glyoxalase/bleomycin resistance protein/dioxygenase</fullName>
    </submittedName>
</protein>
<gene>
    <name evidence="3" type="ordered locus">Namu_0374</name>
</gene>
<dbReference type="InParanoid" id="C8X631"/>